<organism evidence="1 2">
    <name type="scientific">Batrachochytrium salamandrivorans</name>
    <dbReference type="NCBI Taxonomy" id="1357716"/>
    <lineage>
        <taxon>Eukaryota</taxon>
        <taxon>Fungi</taxon>
        <taxon>Fungi incertae sedis</taxon>
        <taxon>Chytridiomycota</taxon>
        <taxon>Chytridiomycota incertae sedis</taxon>
        <taxon>Chytridiomycetes</taxon>
        <taxon>Rhizophydiales</taxon>
        <taxon>Rhizophydiales incertae sedis</taxon>
        <taxon>Batrachochytrium</taxon>
    </lineage>
</organism>
<accession>A0ABQ8FFU8</accession>
<evidence type="ECO:0000313" key="2">
    <source>
        <dbReference type="Proteomes" id="UP001648503"/>
    </source>
</evidence>
<reference evidence="1 2" key="1">
    <citation type="submission" date="2021-02" db="EMBL/GenBank/DDBJ databases">
        <title>Variation within the Batrachochytrium salamandrivorans European outbreak.</title>
        <authorList>
            <person name="Kelly M."/>
            <person name="Pasmans F."/>
            <person name="Shea T.P."/>
            <person name="Munoz J.F."/>
            <person name="Carranza S."/>
            <person name="Cuomo C.A."/>
            <person name="Martel A."/>
        </authorList>
    </citation>
    <scope>NUCLEOTIDE SEQUENCE [LARGE SCALE GENOMIC DNA]</scope>
    <source>
        <strain evidence="1 2">AMFP18/2</strain>
    </source>
</reference>
<dbReference type="Proteomes" id="UP001648503">
    <property type="component" value="Unassembled WGS sequence"/>
</dbReference>
<name>A0ABQ8FFU8_9FUNG</name>
<sequence length="129" mass="14893">MLKSASDIKLTPSSSVTELRQFWEVMSKQKNQQNPQNFDNRSHCHVSSDTHALSRDQENIVFALKTIVVNNTKVTEIEFCCTTCRSAFVLRAAHECISEHTPSHLDSQEKQQGLEWYRNQKCDHINMII</sequence>
<dbReference type="EMBL" id="JAFCIX010000136">
    <property type="protein sequence ID" value="KAH6597639.1"/>
    <property type="molecule type" value="Genomic_DNA"/>
</dbReference>
<comment type="caution">
    <text evidence="1">The sequence shown here is derived from an EMBL/GenBank/DDBJ whole genome shotgun (WGS) entry which is preliminary data.</text>
</comment>
<gene>
    <name evidence="1" type="ORF">BASA50_004246</name>
</gene>
<proteinExistence type="predicted"/>
<protein>
    <recommendedName>
        <fullName evidence="3">C2H2-type domain-containing protein</fullName>
    </recommendedName>
</protein>
<evidence type="ECO:0008006" key="3">
    <source>
        <dbReference type="Google" id="ProtNLM"/>
    </source>
</evidence>
<evidence type="ECO:0000313" key="1">
    <source>
        <dbReference type="EMBL" id="KAH6597639.1"/>
    </source>
</evidence>
<keyword evidence="2" id="KW-1185">Reference proteome</keyword>